<comment type="similarity">
    <text evidence="8 9">Belongs to the TRAP transporter small permease family.</text>
</comment>
<dbReference type="Proteomes" id="UP000626220">
    <property type="component" value="Unassembled WGS sequence"/>
</dbReference>
<evidence type="ECO:0000256" key="5">
    <source>
        <dbReference type="ARBA" id="ARBA00022692"/>
    </source>
</evidence>
<evidence type="ECO:0000256" key="7">
    <source>
        <dbReference type="ARBA" id="ARBA00023136"/>
    </source>
</evidence>
<accession>A0A8J3M878</accession>
<feature type="domain" description="Tripartite ATP-independent periplasmic transporters DctQ component" evidence="10">
    <location>
        <begin position="30"/>
        <end position="190"/>
    </location>
</feature>
<organism evidence="11 12">
    <name type="scientific">Seohaeicola zhoushanensis</name>
    <dbReference type="NCBI Taxonomy" id="1569283"/>
    <lineage>
        <taxon>Bacteria</taxon>
        <taxon>Pseudomonadati</taxon>
        <taxon>Pseudomonadota</taxon>
        <taxon>Alphaproteobacteria</taxon>
        <taxon>Rhodobacterales</taxon>
        <taxon>Roseobacteraceae</taxon>
        <taxon>Seohaeicola</taxon>
    </lineage>
</organism>
<keyword evidence="4 9" id="KW-0997">Cell inner membrane</keyword>
<sequence length="203" mass="23140">MNGALHVFVHVTDRFNRRVGRIMMYGIFVMMGILLWSSISKTFFLPSLWTLEMAQFAMVAYYILGGPYSIQMGSNVRMDLLYGDWTETRKAWFDAITVMFLLFYLGILLWGGIGSTAYSLGHFGTEPFAFFGNLIKGFITGGLEGANEVLGRFERSPTAWRPYLWPIKAIMVFGLFLMLMQSLSELAKDILRIRGEDIPREAI</sequence>
<evidence type="ECO:0000313" key="12">
    <source>
        <dbReference type="Proteomes" id="UP000626220"/>
    </source>
</evidence>
<evidence type="ECO:0000256" key="6">
    <source>
        <dbReference type="ARBA" id="ARBA00022989"/>
    </source>
</evidence>
<dbReference type="EMBL" id="BNCJ01000009">
    <property type="protein sequence ID" value="GHF57872.1"/>
    <property type="molecule type" value="Genomic_DNA"/>
</dbReference>
<evidence type="ECO:0000256" key="4">
    <source>
        <dbReference type="ARBA" id="ARBA00022519"/>
    </source>
</evidence>
<keyword evidence="2 9" id="KW-0813">Transport</keyword>
<dbReference type="PANTHER" id="PTHR35011:SF4">
    <property type="entry name" value="SLL1102 PROTEIN"/>
    <property type="match status" value="1"/>
</dbReference>
<evidence type="ECO:0000256" key="8">
    <source>
        <dbReference type="ARBA" id="ARBA00038436"/>
    </source>
</evidence>
<proteinExistence type="inferred from homology"/>
<dbReference type="PANTHER" id="PTHR35011">
    <property type="entry name" value="2,3-DIKETO-L-GULONATE TRAP TRANSPORTER SMALL PERMEASE PROTEIN YIAM"/>
    <property type="match status" value="1"/>
</dbReference>
<keyword evidence="12" id="KW-1185">Reference proteome</keyword>
<feature type="transmembrane region" description="Helical" evidence="9">
    <location>
        <begin position="91"/>
        <end position="113"/>
    </location>
</feature>
<dbReference type="GO" id="GO:0022857">
    <property type="term" value="F:transmembrane transporter activity"/>
    <property type="evidence" value="ECO:0007669"/>
    <property type="project" value="UniProtKB-UniRule"/>
</dbReference>
<gene>
    <name evidence="11" type="ORF">GCM10017056_31720</name>
</gene>
<dbReference type="GO" id="GO:0005886">
    <property type="term" value="C:plasma membrane"/>
    <property type="evidence" value="ECO:0007669"/>
    <property type="project" value="UniProtKB-SubCell"/>
</dbReference>
<comment type="function">
    <text evidence="9">Part of the tripartite ATP-independent periplasmic (TRAP) transport system.</text>
</comment>
<comment type="subunit">
    <text evidence="9">The complex comprises the extracytoplasmic solute receptor protein and the two transmembrane proteins.</text>
</comment>
<feature type="transmembrane region" description="Helical" evidence="9">
    <location>
        <begin position="22"/>
        <end position="39"/>
    </location>
</feature>
<keyword evidence="7 9" id="KW-0472">Membrane</keyword>
<dbReference type="InterPro" id="IPR055348">
    <property type="entry name" value="DctQ"/>
</dbReference>
<name>A0A8J3M878_9RHOB</name>
<keyword evidence="6 9" id="KW-1133">Transmembrane helix</keyword>
<evidence type="ECO:0000256" key="1">
    <source>
        <dbReference type="ARBA" id="ARBA00004429"/>
    </source>
</evidence>
<evidence type="ECO:0000256" key="2">
    <source>
        <dbReference type="ARBA" id="ARBA00022448"/>
    </source>
</evidence>
<evidence type="ECO:0000256" key="9">
    <source>
        <dbReference type="RuleBase" id="RU369079"/>
    </source>
</evidence>
<dbReference type="AlphaFoldDB" id="A0A8J3M878"/>
<keyword evidence="3" id="KW-1003">Cell membrane</keyword>
<evidence type="ECO:0000313" key="11">
    <source>
        <dbReference type="EMBL" id="GHF57872.1"/>
    </source>
</evidence>
<reference evidence="11" key="1">
    <citation type="journal article" date="2014" name="Int. J. Syst. Evol. Microbiol.">
        <title>Complete genome sequence of Corynebacterium casei LMG S-19264T (=DSM 44701T), isolated from a smear-ripened cheese.</title>
        <authorList>
            <consortium name="US DOE Joint Genome Institute (JGI-PGF)"/>
            <person name="Walter F."/>
            <person name="Albersmeier A."/>
            <person name="Kalinowski J."/>
            <person name="Ruckert C."/>
        </authorList>
    </citation>
    <scope>NUCLEOTIDE SEQUENCE</scope>
    <source>
        <strain evidence="11">KCTC 42650</strain>
    </source>
</reference>
<dbReference type="InterPro" id="IPR007387">
    <property type="entry name" value="TRAP_DctQ"/>
</dbReference>
<protein>
    <recommendedName>
        <fullName evidence="9">TRAP transporter small permease protein</fullName>
    </recommendedName>
</protein>
<dbReference type="Pfam" id="PF04290">
    <property type="entry name" value="DctQ"/>
    <property type="match status" value="1"/>
</dbReference>
<feature type="transmembrane region" description="Helical" evidence="9">
    <location>
        <begin position="163"/>
        <end position="184"/>
    </location>
</feature>
<keyword evidence="5 9" id="KW-0812">Transmembrane</keyword>
<dbReference type="RefSeq" id="WP_189681077.1">
    <property type="nucleotide sequence ID" value="NZ_BNCJ01000009.1"/>
</dbReference>
<evidence type="ECO:0000256" key="3">
    <source>
        <dbReference type="ARBA" id="ARBA00022475"/>
    </source>
</evidence>
<feature type="transmembrane region" description="Helical" evidence="9">
    <location>
        <begin position="51"/>
        <end position="70"/>
    </location>
</feature>
<comment type="subcellular location">
    <subcellularLocation>
        <location evidence="1 9">Cell inner membrane</location>
        <topology evidence="1 9">Multi-pass membrane protein</topology>
    </subcellularLocation>
</comment>
<evidence type="ECO:0000259" key="10">
    <source>
        <dbReference type="Pfam" id="PF04290"/>
    </source>
</evidence>
<comment type="caution">
    <text evidence="11">The sequence shown here is derived from an EMBL/GenBank/DDBJ whole genome shotgun (WGS) entry which is preliminary data.</text>
</comment>
<reference evidence="11" key="2">
    <citation type="submission" date="2020-09" db="EMBL/GenBank/DDBJ databases">
        <authorList>
            <person name="Sun Q."/>
            <person name="Kim S."/>
        </authorList>
    </citation>
    <scope>NUCLEOTIDE SEQUENCE</scope>
    <source>
        <strain evidence="11">KCTC 42650</strain>
    </source>
</reference>